<dbReference type="EMBL" id="SJPW01000001">
    <property type="protein sequence ID" value="TWU59820.1"/>
    <property type="molecule type" value="Genomic_DNA"/>
</dbReference>
<evidence type="ECO:0000313" key="2">
    <source>
        <dbReference type="EMBL" id="TWU59820.1"/>
    </source>
</evidence>
<protein>
    <recommendedName>
        <fullName evidence="4">Transposase IS200-like domain-containing protein</fullName>
    </recommendedName>
</protein>
<dbReference type="InterPro" id="IPR036515">
    <property type="entry name" value="Transposase_17_sf"/>
</dbReference>
<sequence>MRCTSENIARRSNAEDQVTGHFWEGRYKAQILLDEAILLVCAAYVDLNPIRAALAETPETSDFTGAKERIDDLSERSDRSRASTHDWERSRRRRRSGWMSPIEINERDDEVGPAVDASGRRASSKGFLPVSMARYLELLDWTGRQLCADKVGSIPEHLSPILQRIGLDTHGWCDIVRKFGRIFKRAAGTPESLASEACRRGQGWLCARENPLGLSSV</sequence>
<dbReference type="GO" id="GO:0004803">
    <property type="term" value="F:transposase activity"/>
    <property type="evidence" value="ECO:0007669"/>
    <property type="project" value="InterPro"/>
</dbReference>
<name>A0A5C6FG79_9BACT</name>
<keyword evidence="3" id="KW-1185">Reference proteome</keyword>
<dbReference type="GO" id="GO:0003677">
    <property type="term" value="F:DNA binding"/>
    <property type="evidence" value="ECO:0007669"/>
    <property type="project" value="InterPro"/>
</dbReference>
<dbReference type="RefSeq" id="WP_246114184.1">
    <property type="nucleotide sequence ID" value="NZ_SJPW01000001.1"/>
</dbReference>
<accession>A0A5C6FG79</accession>
<dbReference type="PANTHER" id="PTHR34322">
    <property type="entry name" value="TRANSPOSASE, Y1_TNP DOMAIN-CONTAINING"/>
    <property type="match status" value="1"/>
</dbReference>
<dbReference type="GO" id="GO:0006313">
    <property type="term" value="P:DNA transposition"/>
    <property type="evidence" value="ECO:0007669"/>
    <property type="project" value="InterPro"/>
</dbReference>
<dbReference type="SUPFAM" id="SSF143422">
    <property type="entry name" value="Transposase IS200-like"/>
    <property type="match status" value="1"/>
</dbReference>
<feature type="region of interest" description="Disordered" evidence="1">
    <location>
        <begin position="65"/>
        <end position="90"/>
    </location>
</feature>
<evidence type="ECO:0000313" key="3">
    <source>
        <dbReference type="Proteomes" id="UP000318288"/>
    </source>
</evidence>
<dbReference type="Proteomes" id="UP000318288">
    <property type="component" value="Unassembled WGS sequence"/>
</dbReference>
<organism evidence="2 3">
    <name type="scientific">Rubripirellula tenax</name>
    <dbReference type="NCBI Taxonomy" id="2528015"/>
    <lineage>
        <taxon>Bacteria</taxon>
        <taxon>Pseudomonadati</taxon>
        <taxon>Planctomycetota</taxon>
        <taxon>Planctomycetia</taxon>
        <taxon>Pirellulales</taxon>
        <taxon>Pirellulaceae</taxon>
        <taxon>Rubripirellula</taxon>
    </lineage>
</organism>
<gene>
    <name evidence="2" type="ORF">Poly51_00930</name>
</gene>
<comment type="caution">
    <text evidence="2">The sequence shown here is derived from an EMBL/GenBank/DDBJ whole genome shotgun (WGS) entry which is preliminary data.</text>
</comment>
<evidence type="ECO:0008006" key="4">
    <source>
        <dbReference type="Google" id="ProtNLM"/>
    </source>
</evidence>
<dbReference type="AlphaFoldDB" id="A0A5C6FG79"/>
<dbReference type="Gene3D" id="3.30.70.1290">
    <property type="entry name" value="Transposase IS200-like"/>
    <property type="match status" value="1"/>
</dbReference>
<proteinExistence type="predicted"/>
<feature type="compositionally biased region" description="Basic and acidic residues" evidence="1">
    <location>
        <begin position="65"/>
        <end position="89"/>
    </location>
</feature>
<reference evidence="2 3" key="1">
    <citation type="submission" date="2019-02" db="EMBL/GenBank/DDBJ databases">
        <title>Deep-cultivation of Planctomycetes and their phenomic and genomic characterization uncovers novel biology.</title>
        <authorList>
            <person name="Wiegand S."/>
            <person name="Jogler M."/>
            <person name="Boedeker C."/>
            <person name="Pinto D."/>
            <person name="Vollmers J."/>
            <person name="Rivas-Marin E."/>
            <person name="Kohn T."/>
            <person name="Peeters S.H."/>
            <person name="Heuer A."/>
            <person name="Rast P."/>
            <person name="Oberbeckmann S."/>
            <person name="Bunk B."/>
            <person name="Jeske O."/>
            <person name="Meyerdierks A."/>
            <person name="Storesund J.E."/>
            <person name="Kallscheuer N."/>
            <person name="Luecker S."/>
            <person name="Lage O.M."/>
            <person name="Pohl T."/>
            <person name="Merkel B.J."/>
            <person name="Hornburger P."/>
            <person name="Mueller R.-W."/>
            <person name="Bruemmer F."/>
            <person name="Labrenz M."/>
            <person name="Spormann A.M."/>
            <person name="Op Den Camp H."/>
            <person name="Overmann J."/>
            <person name="Amann R."/>
            <person name="Jetten M.S.M."/>
            <person name="Mascher T."/>
            <person name="Medema M.H."/>
            <person name="Devos D.P."/>
            <person name="Kaster A.-K."/>
            <person name="Ovreas L."/>
            <person name="Rohde M."/>
            <person name="Galperin M.Y."/>
            <person name="Jogler C."/>
        </authorList>
    </citation>
    <scope>NUCLEOTIDE SEQUENCE [LARGE SCALE GENOMIC DNA]</scope>
    <source>
        <strain evidence="2 3">Poly51</strain>
    </source>
</reference>
<dbReference type="PANTHER" id="PTHR34322:SF2">
    <property type="entry name" value="TRANSPOSASE IS200-LIKE DOMAIN-CONTAINING PROTEIN"/>
    <property type="match status" value="1"/>
</dbReference>
<evidence type="ECO:0000256" key="1">
    <source>
        <dbReference type="SAM" id="MobiDB-lite"/>
    </source>
</evidence>